<dbReference type="GO" id="GO:0009401">
    <property type="term" value="P:phosphoenolpyruvate-dependent sugar phosphotransferase system"/>
    <property type="evidence" value="ECO:0007669"/>
    <property type="project" value="InterPro"/>
</dbReference>
<organism evidence="7 8">
    <name type="scientific">Actinomadura macrotermitis</name>
    <dbReference type="NCBI Taxonomy" id="2585200"/>
    <lineage>
        <taxon>Bacteria</taxon>
        <taxon>Bacillati</taxon>
        <taxon>Actinomycetota</taxon>
        <taxon>Actinomycetes</taxon>
        <taxon>Streptosporangiales</taxon>
        <taxon>Thermomonosporaceae</taxon>
        <taxon>Actinomadura</taxon>
    </lineage>
</organism>
<dbReference type="Pfam" id="PF03610">
    <property type="entry name" value="EIIA-man"/>
    <property type="match status" value="1"/>
</dbReference>
<keyword evidence="8" id="KW-1185">Reference proteome</keyword>
<evidence type="ECO:0000256" key="1">
    <source>
        <dbReference type="ARBA" id="ARBA00001113"/>
    </source>
</evidence>
<dbReference type="GO" id="GO:0016020">
    <property type="term" value="C:membrane"/>
    <property type="evidence" value="ECO:0007669"/>
    <property type="project" value="InterPro"/>
</dbReference>
<sequence length="127" mass="11764">MSVGIVIVSHSRALAEGVAELAATMGAGEAAVAAAGGDGRGGLGTSAELIEEAVATVSAGAGVVLLADVGSSVLTAKLVVQDAGGEVVLADAPLVEGAIAAASAAAAGADMAAVVAAAESAHGFRKT</sequence>
<evidence type="ECO:0000256" key="2">
    <source>
        <dbReference type="ARBA" id="ARBA00002788"/>
    </source>
</evidence>
<dbReference type="InterPro" id="IPR012844">
    <property type="entry name" value="DhaM_N"/>
</dbReference>
<reference evidence="7 8" key="1">
    <citation type="submission" date="2019-10" db="EMBL/GenBank/DDBJ databases">
        <title>Actinomadura rubteroloni sp. nov. and Actinomadura macrotermitis sp. nov., isolated from the gut of fungus growing-termite Macrotermes natalensis.</title>
        <authorList>
            <person name="Benndorf R."/>
            <person name="Martin K."/>
            <person name="Kuefner M."/>
            <person name="De Beer W."/>
            <person name="Kaster A.-K."/>
            <person name="Vollmers J."/>
            <person name="Poulsen M."/>
            <person name="Beemelmanns C."/>
        </authorList>
    </citation>
    <scope>NUCLEOTIDE SEQUENCE [LARGE SCALE GENOMIC DNA]</scope>
    <source>
        <strain evidence="7 8">RB68</strain>
    </source>
</reference>
<dbReference type="NCBIfam" id="TIGR02364">
    <property type="entry name" value="dha_pts"/>
    <property type="match status" value="1"/>
</dbReference>
<gene>
    <name evidence="7" type="primary">dhaM</name>
    <name evidence="7" type="ORF">ACRB68_55610</name>
</gene>
<comment type="subunit">
    <text evidence="5">Homodimer. The dihydroxyacetone kinase complex is composed of a homodimer of DhaM, a homodimer of DhaK and the subunit DhaL.</text>
</comment>
<dbReference type="PROSITE" id="PS51096">
    <property type="entry name" value="PTS_EIIA_TYPE_4"/>
    <property type="match status" value="1"/>
</dbReference>
<dbReference type="InterPro" id="IPR004701">
    <property type="entry name" value="PTS_EIIA_man-typ"/>
</dbReference>
<dbReference type="EMBL" id="WEGH01000003">
    <property type="protein sequence ID" value="MQY07461.1"/>
    <property type="molecule type" value="Genomic_DNA"/>
</dbReference>
<keyword evidence="4" id="KW-0808">Transferase</keyword>
<dbReference type="InterPro" id="IPR036662">
    <property type="entry name" value="PTS_EIIA_man-typ_sf"/>
</dbReference>
<dbReference type="EC" id="2.7.1.121" evidence="3"/>
<comment type="catalytic activity">
    <reaction evidence="1">
        <text>dihydroxyacetone + phosphoenolpyruvate = dihydroxyacetone phosphate + pyruvate</text>
        <dbReference type="Rhea" id="RHEA:18381"/>
        <dbReference type="ChEBI" id="CHEBI:15361"/>
        <dbReference type="ChEBI" id="CHEBI:16016"/>
        <dbReference type="ChEBI" id="CHEBI:57642"/>
        <dbReference type="ChEBI" id="CHEBI:58702"/>
        <dbReference type="EC" id="2.7.1.121"/>
    </reaction>
</comment>
<name>A0A7K0C1W8_9ACTN</name>
<dbReference type="RefSeq" id="WP_328594861.1">
    <property type="nucleotide sequence ID" value="NZ_WEGH01000003.1"/>
</dbReference>
<dbReference type="PANTHER" id="PTHR38594:SF1">
    <property type="entry name" value="PEP-DEPENDENT DIHYDROXYACETONE KINASE, PHOSPHORYL DONOR SUBUNIT DHAM"/>
    <property type="match status" value="1"/>
</dbReference>
<evidence type="ECO:0000256" key="3">
    <source>
        <dbReference type="ARBA" id="ARBA00012095"/>
    </source>
</evidence>
<comment type="caution">
    <text evidence="7">The sequence shown here is derived from an EMBL/GenBank/DDBJ whole genome shotgun (WGS) entry which is preliminary data.</text>
</comment>
<comment type="function">
    <text evidence="2">Component of the dihydroxyacetone kinase complex, which is responsible for the phosphoenolpyruvate (PEP)-dependent phosphorylation of dihydroxyacetone. DhaM serves as the phosphoryl donor. Is phosphorylated by phosphoenolpyruvate in an EI- and HPr-dependent reaction, and a phosphorelay system on histidine residues finally leads to phosphoryl transfer to DhaL and dihydroxyacetone.</text>
</comment>
<accession>A0A7K0C1W8</accession>
<evidence type="ECO:0000256" key="5">
    <source>
        <dbReference type="ARBA" id="ARBA00046577"/>
    </source>
</evidence>
<dbReference type="GO" id="GO:0016787">
    <property type="term" value="F:hydrolase activity"/>
    <property type="evidence" value="ECO:0007669"/>
    <property type="project" value="UniProtKB-KW"/>
</dbReference>
<evidence type="ECO:0000256" key="4">
    <source>
        <dbReference type="ARBA" id="ARBA00022679"/>
    </source>
</evidence>
<dbReference type="GO" id="GO:0047324">
    <property type="term" value="F:phosphoenolpyruvate-glycerone phosphotransferase activity"/>
    <property type="evidence" value="ECO:0007669"/>
    <property type="project" value="UniProtKB-EC"/>
</dbReference>
<dbReference type="PANTHER" id="PTHR38594">
    <property type="entry name" value="PEP-DEPENDENT DIHYDROXYACETONE KINASE, PHOSPHORYL DONOR SUBUNIT DHAM"/>
    <property type="match status" value="1"/>
</dbReference>
<proteinExistence type="predicted"/>
<dbReference type="Gene3D" id="3.40.50.510">
    <property type="entry name" value="Phosphotransferase system, mannose-type IIA component"/>
    <property type="match status" value="1"/>
</dbReference>
<dbReference type="Proteomes" id="UP000487268">
    <property type="component" value="Unassembled WGS sequence"/>
</dbReference>
<dbReference type="InterPro" id="IPR039643">
    <property type="entry name" value="DhaM"/>
</dbReference>
<evidence type="ECO:0000313" key="8">
    <source>
        <dbReference type="Proteomes" id="UP000487268"/>
    </source>
</evidence>
<evidence type="ECO:0000313" key="7">
    <source>
        <dbReference type="EMBL" id="MQY07461.1"/>
    </source>
</evidence>
<dbReference type="SUPFAM" id="SSF53062">
    <property type="entry name" value="PTS system fructose IIA component-like"/>
    <property type="match status" value="1"/>
</dbReference>
<feature type="domain" description="PTS EIIA type-4" evidence="6">
    <location>
        <begin position="2"/>
        <end position="127"/>
    </location>
</feature>
<evidence type="ECO:0000259" key="6">
    <source>
        <dbReference type="PROSITE" id="PS51096"/>
    </source>
</evidence>
<dbReference type="AlphaFoldDB" id="A0A7K0C1W8"/>
<dbReference type="GO" id="GO:0019563">
    <property type="term" value="P:glycerol catabolic process"/>
    <property type="evidence" value="ECO:0007669"/>
    <property type="project" value="InterPro"/>
</dbReference>
<keyword evidence="7" id="KW-0378">Hydrolase</keyword>
<protein>
    <recommendedName>
        <fullName evidence="3">phosphoenolpyruvate--glycerone phosphotransferase</fullName>
        <ecNumber evidence="3">2.7.1.121</ecNumber>
    </recommendedName>
</protein>